<feature type="compositionally biased region" description="Acidic residues" evidence="1">
    <location>
        <begin position="562"/>
        <end position="575"/>
    </location>
</feature>
<proteinExistence type="predicted"/>
<name>A0A9P8HX92_9PEZI</name>
<evidence type="ECO:0000313" key="2">
    <source>
        <dbReference type="EMBL" id="KAH0541555.1"/>
    </source>
</evidence>
<gene>
    <name evidence="2" type="ORF">FGG08_003967</name>
</gene>
<dbReference type="OrthoDB" id="2394218at2759"/>
<dbReference type="PANTHER" id="PTHR42749">
    <property type="entry name" value="CELL SHAPE-DETERMINING PROTEIN MREB"/>
    <property type="match status" value="1"/>
</dbReference>
<protein>
    <submittedName>
        <fullName evidence="2">Uncharacterized protein</fullName>
    </submittedName>
</protein>
<dbReference type="CDD" id="cd10170">
    <property type="entry name" value="ASKHA_NBD_HSP70"/>
    <property type="match status" value="1"/>
</dbReference>
<dbReference type="PANTHER" id="PTHR42749:SF1">
    <property type="entry name" value="CELL SHAPE-DETERMINING PROTEIN MREB"/>
    <property type="match status" value="1"/>
</dbReference>
<dbReference type="AlphaFoldDB" id="A0A9P8HX92"/>
<comment type="caution">
    <text evidence="2">The sequence shown here is derived from an EMBL/GenBank/DDBJ whole genome shotgun (WGS) entry which is preliminary data.</text>
</comment>
<reference evidence="2" key="1">
    <citation type="submission" date="2021-03" db="EMBL/GenBank/DDBJ databases">
        <title>Comparative genomics and phylogenomic investigation of the class Geoglossomycetes provide insights into ecological specialization and systematics.</title>
        <authorList>
            <person name="Melie T."/>
            <person name="Pirro S."/>
            <person name="Miller A.N."/>
            <person name="Quandt A."/>
        </authorList>
    </citation>
    <scope>NUCLEOTIDE SEQUENCE</scope>
    <source>
        <strain evidence="2">GBOQ0MN5Z8</strain>
    </source>
</reference>
<dbReference type="SUPFAM" id="SSF53067">
    <property type="entry name" value="Actin-like ATPase domain"/>
    <property type="match status" value="1"/>
</dbReference>
<dbReference type="Proteomes" id="UP000698800">
    <property type="component" value="Unassembled WGS sequence"/>
</dbReference>
<organism evidence="2 3">
    <name type="scientific">Glutinoglossum americanum</name>
    <dbReference type="NCBI Taxonomy" id="1670608"/>
    <lineage>
        <taxon>Eukaryota</taxon>
        <taxon>Fungi</taxon>
        <taxon>Dikarya</taxon>
        <taxon>Ascomycota</taxon>
        <taxon>Pezizomycotina</taxon>
        <taxon>Geoglossomycetes</taxon>
        <taxon>Geoglossales</taxon>
        <taxon>Geoglossaceae</taxon>
        <taxon>Glutinoglossum</taxon>
    </lineage>
</organism>
<evidence type="ECO:0000313" key="3">
    <source>
        <dbReference type="Proteomes" id="UP000698800"/>
    </source>
</evidence>
<dbReference type="EMBL" id="JAGHQL010000075">
    <property type="protein sequence ID" value="KAH0541555.1"/>
    <property type="molecule type" value="Genomic_DNA"/>
</dbReference>
<keyword evidence="3" id="KW-1185">Reference proteome</keyword>
<feature type="region of interest" description="Disordered" evidence="1">
    <location>
        <begin position="562"/>
        <end position="586"/>
    </location>
</feature>
<sequence>MSVKEYFKLFLDPDYLKAAFMNDPDQAPGTINDVRNWFRDFFKALYDHMVCYFNELLPEGWEAESVEYVFSVPTTWKKGPVIENFEEIVKKAGFGLSENHTVTIGLSEAESAAIYTAMYPSEHCIVSHPEISMQTDGRPAANAKMVAYEKGDVLLVCDAGGGTTVGLPCESMRLIKLQSDSHIQDICVLEVVSAKDSPIELEQLSHVKGKPIGSVQIDNTFRCIAEKRLNLINRRLRLLDPPVVPKRAAREMTLGQFQHHKENCGTPLADVQVIPIRIPGLPADFSSDGADVNIEGGNMLFSKEDIERMFKEQIEGIIKLIDVQIRNLKRDHPFKEVADADMTPFWKSYIVLSGGLGSSMHVQERIRSNYNSGMKILVSKEPQLAVCKGLVVDRIHHAFAIRRCRASYGILFNEVKRNPLGGKKLLVNRIHWIVKKDEPIRMDTPMKCEFSRTVDLEKLENVWKDKVAISTLRNDRLPKHIRDGDAQVVRIIESDLRPFNLTPGVAGVREKSRRLGLRKPLLKVDYRVTVSIESAHLLFESWFGDERIGKVDVPVSWKYFPEEEEGEDDGDDEESQERLNGPLIRF</sequence>
<evidence type="ECO:0000256" key="1">
    <source>
        <dbReference type="SAM" id="MobiDB-lite"/>
    </source>
</evidence>
<dbReference type="InterPro" id="IPR043129">
    <property type="entry name" value="ATPase_NBD"/>
</dbReference>
<accession>A0A9P8HX92</accession>